<dbReference type="Proteomes" id="UP000054826">
    <property type="component" value="Unassembled WGS sequence"/>
</dbReference>
<protein>
    <submittedName>
        <fullName evidence="1">Uncharacterized protein</fullName>
    </submittedName>
</protein>
<dbReference type="AlphaFoldDB" id="A0A0V1K4T8"/>
<organism evidence="1 2">
    <name type="scientific">Trichinella pseudospiralis</name>
    <name type="common">Parasitic roundworm</name>
    <dbReference type="NCBI Taxonomy" id="6337"/>
    <lineage>
        <taxon>Eukaryota</taxon>
        <taxon>Metazoa</taxon>
        <taxon>Ecdysozoa</taxon>
        <taxon>Nematoda</taxon>
        <taxon>Enoplea</taxon>
        <taxon>Dorylaimia</taxon>
        <taxon>Trichinellida</taxon>
        <taxon>Trichinellidae</taxon>
        <taxon>Trichinella</taxon>
    </lineage>
</organism>
<accession>A0A0V1K4T8</accession>
<gene>
    <name evidence="1" type="ORF">T4C_7350</name>
</gene>
<comment type="caution">
    <text evidence="1">The sequence shown here is derived from an EMBL/GenBank/DDBJ whole genome shotgun (WGS) entry which is preliminary data.</text>
</comment>
<evidence type="ECO:0000313" key="1">
    <source>
        <dbReference type="EMBL" id="KRZ42257.1"/>
    </source>
</evidence>
<dbReference type="EMBL" id="JYDV01000015">
    <property type="protein sequence ID" value="KRZ42257.1"/>
    <property type="molecule type" value="Genomic_DNA"/>
</dbReference>
<sequence length="142" mass="15893">MRALPTTTTTTLEETGFLCDLSDYYTTSKQQIIVCHASNCIEAQLLPDSSIDKIGKPGNEQLDKCSIKCSRAAVFKPVFKPVLSMLSWTTRSPMTNLVPAMFFLTCRLCLNQPVYPSGKQPVDLFFFYYFSNSSLNLGRALI</sequence>
<reference evidence="1 2" key="1">
    <citation type="submission" date="2015-01" db="EMBL/GenBank/DDBJ databases">
        <title>Evolution of Trichinella species and genotypes.</title>
        <authorList>
            <person name="Korhonen P.K."/>
            <person name="Edoardo P."/>
            <person name="Giuseppe L.R."/>
            <person name="Gasser R.B."/>
        </authorList>
    </citation>
    <scope>NUCLEOTIDE SEQUENCE [LARGE SCALE GENOMIC DNA]</scope>
    <source>
        <strain evidence="1">ISS176</strain>
    </source>
</reference>
<proteinExistence type="predicted"/>
<name>A0A0V1K4T8_TRIPS</name>
<evidence type="ECO:0000313" key="2">
    <source>
        <dbReference type="Proteomes" id="UP000054826"/>
    </source>
</evidence>